<organism evidence="1 2">
    <name type="scientific">Erythrobacter sanguineus</name>
    <dbReference type="NCBI Taxonomy" id="198312"/>
    <lineage>
        <taxon>Bacteria</taxon>
        <taxon>Pseudomonadati</taxon>
        <taxon>Pseudomonadota</taxon>
        <taxon>Alphaproteobacteria</taxon>
        <taxon>Sphingomonadales</taxon>
        <taxon>Erythrobacteraceae</taxon>
        <taxon>Erythrobacter/Porphyrobacter group</taxon>
        <taxon>Erythrobacter</taxon>
    </lineage>
</organism>
<dbReference type="Gene3D" id="1.25.40.10">
    <property type="entry name" value="Tetratricopeptide repeat domain"/>
    <property type="match status" value="1"/>
</dbReference>
<protein>
    <submittedName>
        <fullName evidence="1">Putative 2OG-Fe(II) oxygenase</fullName>
    </submittedName>
</protein>
<dbReference type="EMBL" id="FRDF01000007">
    <property type="protein sequence ID" value="SHN56398.1"/>
    <property type="molecule type" value="Genomic_DNA"/>
</dbReference>
<dbReference type="InterPro" id="IPR011990">
    <property type="entry name" value="TPR-like_helical_dom_sf"/>
</dbReference>
<gene>
    <name evidence="1" type="ORF">SAMN02745193_01484</name>
</gene>
<name>A0A1M7SD22_9SPHN</name>
<dbReference type="RefSeq" id="WP_072674011.1">
    <property type="nucleotide sequence ID" value="NZ_FRDF01000007.1"/>
</dbReference>
<dbReference type="Pfam" id="PF13759">
    <property type="entry name" value="2OG-FeII_Oxy_5"/>
    <property type="match status" value="1"/>
</dbReference>
<keyword evidence="2" id="KW-1185">Reference proteome</keyword>
<dbReference type="Gene3D" id="2.60.120.620">
    <property type="entry name" value="q2cbj1_9rhob like domain"/>
    <property type="match status" value="1"/>
</dbReference>
<dbReference type="AlphaFoldDB" id="A0A1M7SD22"/>
<proteinExistence type="predicted"/>
<evidence type="ECO:0000313" key="2">
    <source>
        <dbReference type="Proteomes" id="UP000184391"/>
    </source>
</evidence>
<evidence type="ECO:0000313" key="1">
    <source>
        <dbReference type="EMBL" id="SHN56398.1"/>
    </source>
</evidence>
<sequence length="447" mass="47538">MNDTVSHDMAQQALARGDPAALALFDRLLARDPGNARLWLGKAQALELAGDRRGARIVAQQIAGQAPGFTAALTYLAGMLLAAGEPDFAAPFRQAAARAPHDPNIPAAHVEALAAADLSAEAAAIAAEARTRFPHEPHFALLEAIHAGAAGEWDRADALYAALADDRPQRLLHEARHRLRGQDPLTAEHLLAQVLTAEPGDIAAWALRGIAWRLADDPRAAWLHEQAGLVRLQPLAARAGLIAEAAALLRDLHKAAALPLGQSLRGGTQTRGILFQRSEPVLGELHAAIRATLEAYRAALPPADADHPLLRHRDVPWRLAGSWSVRLTGGGDHHTAHIHPQGIVSSALYIVVPEEAQDTGQRQGWLEIGRPPPDLRLTLEPLAVIGPREGHLALFPSTLYHGTTPFGAQPQTRCERLTVAFDVIDVRAAPTSPRAGSGPAAGASNLL</sequence>
<accession>A0A1M7SD22</accession>
<dbReference type="Pfam" id="PF14559">
    <property type="entry name" value="TPR_19"/>
    <property type="match status" value="1"/>
</dbReference>
<dbReference type="OrthoDB" id="9783136at2"/>
<reference evidence="2" key="1">
    <citation type="submission" date="2016-12" db="EMBL/GenBank/DDBJ databases">
        <authorList>
            <person name="Varghese N."/>
            <person name="Submissions S."/>
        </authorList>
    </citation>
    <scope>NUCLEOTIDE SEQUENCE [LARGE SCALE GENOMIC DNA]</scope>
    <source>
        <strain evidence="2">DSM 11032</strain>
    </source>
</reference>
<dbReference type="SUPFAM" id="SSF48452">
    <property type="entry name" value="TPR-like"/>
    <property type="match status" value="1"/>
</dbReference>
<dbReference type="InterPro" id="IPR012668">
    <property type="entry name" value="CHP02466"/>
</dbReference>
<dbReference type="Proteomes" id="UP000184391">
    <property type="component" value="Unassembled WGS sequence"/>
</dbReference>
<dbReference type="STRING" id="198312.SAMN02745193_01484"/>